<evidence type="ECO:0000313" key="9">
    <source>
        <dbReference type="Proteomes" id="UP001652741"/>
    </source>
</evidence>
<dbReference type="PANTHER" id="PTHR22730:SF3">
    <property type="entry name" value="PROMININ-1"/>
    <property type="match status" value="1"/>
</dbReference>
<comment type="similarity">
    <text evidence="2">Belongs to the prominin family.</text>
</comment>
<evidence type="ECO:0000256" key="5">
    <source>
        <dbReference type="ARBA" id="ARBA00023136"/>
    </source>
</evidence>
<dbReference type="RefSeq" id="XP_045579806.1">
    <property type="nucleotide sequence ID" value="XM_045723850.1"/>
</dbReference>
<dbReference type="Proteomes" id="UP001652741">
    <property type="component" value="Chromosome ssa09"/>
</dbReference>
<protein>
    <submittedName>
        <fullName evidence="10">Prominin-1-A isoform X1</fullName>
    </submittedName>
</protein>
<accession>A0ABM3F923</accession>
<evidence type="ECO:0000313" key="10">
    <source>
        <dbReference type="RefSeq" id="XP_045579806.1"/>
    </source>
</evidence>
<feature type="signal peptide" evidence="8">
    <location>
        <begin position="1"/>
        <end position="17"/>
    </location>
</feature>
<dbReference type="GeneID" id="106611549"/>
<feature type="transmembrane region" description="Helical" evidence="7">
    <location>
        <begin position="529"/>
        <end position="554"/>
    </location>
</feature>
<keyword evidence="8" id="KW-0732">Signal</keyword>
<evidence type="ECO:0000256" key="2">
    <source>
        <dbReference type="ARBA" id="ARBA00006058"/>
    </source>
</evidence>
<sequence length="914" mass="102138">MWKTGLLLLFLGLLTSGELQQEETEPERRSLPPSGKLDFGYVPQGVYQTLAYYEPGVIGLLFHMVHAFLYVVQPNPFPEDLVVKVAKDKFGAIQSEYQKTHLLLPLYFYPSPHSLSLLPPFPSSPSLPLHSSFSLQAIYYEAGFVVCAVLGLLFMVLLPLVGLFFCLCRCCDNCGGEMHQRQRKNADCQRGLLTTLLFATSLVITAGVLCAYAANQNLSSQLKGMRRLVSSNLRDLQSFTNETPTQIDYLIAQFATAKNKVISDLDNVGPLLGGKIHEELGKEVCPAMDGVLSMAGVKVERAIKAMRETKDALENVSMSLEVLQEATGKLHFNLSLVRFSLNRTLNDPGCSDEDSDATTAQLCRSIRISLAQLHVSANFTRLPDVNNQLESVNQLIKTDLSNIIRKGYSSFNDTPGMVSDQMRNVVEGARGMLDIIGTNISSFSKVFPVHSTMANFTNFISHTHSKIEDSYPEIDQMDFYRWICCIGLCCMVVLILAFNFLAILCGTVGYDKHASPTTRGCVSNTGGTLLMAGVGFSFLFSWILMGVVTATFLVGGNVEKLVCEPFHTKQLFKVLDTPHLVNPEWRNFIPGYMYNDSDLDLTVESLYSNCKENRGIYSAMRLDKVFNVTTFLNSSLYTKEVGKMFNNVKIDLRVIVLLESEGKQNLIGFSETGVDRINYAAYLEEVNKGVTQVDLLSYANELEAQTDLMPKGPLQTSLKGHTNSLRQIHSQQVIPMEQAMKYVRARSMLNQSIRLLERTASDLPNKVADVLATIEAAQYLISQNATHVVNQETEKYKQTIVGYFRQYIEWVRTSLTMEVAACKPFSNIVDTVEIVACSFLVDSLNTFWFGLGCCALFLLPSIILSVKLAKFYRRMDTEDVYDDIETIPMKTSILAYDTMTRFPRASAPPRHIDW</sequence>
<feature type="transmembrane region" description="Helical" evidence="7">
    <location>
        <begin position="192"/>
        <end position="214"/>
    </location>
</feature>
<keyword evidence="5 7" id="KW-0472">Membrane</keyword>
<dbReference type="InterPro" id="IPR008795">
    <property type="entry name" value="Prominin"/>
</dbReference>
<reference evidence="10" key="1">
    <citation type="submission" date="2025-08" db="UniProtKB">
        <authorList>
            <consortium name="RefSeq"/>
        </authorList>
    </citation>
    <scope>IDENTIFICATION</scope>
</reference>
<gene>
    <name evidence="10" type="primary">prom1a</name>
</gene>
<name>A0ABM3F923_SALSA</name>
<dbReference type="PANTHER" id="PTHR22730">
    <property type="entry name" value="PROMININ PROM PROTEIN"/>
    <property type="match status" value="1"/>
</dbReference>
<evidence type="ECO:0000256" key="3">
    <source>
        <dbReference type="ARBA" id="ARBA00022692"/>
    </source>
</evidence>
<evidence type="ECO:0000256" key="4">
    <source>
        <dbReference type="ARBA" id="ARBA00022989"/>
    </source>
</evidence>
<evidence type="ECO:0000256" key="6">
    <source>
        <dbReference type="ARBA" id="ARBA00023180"/>
    </source>
</evidence>
<feature type="transmembrane region" description="Helical" evidence="7">
    <location>
        <begin position="847"/>
        <end position="866"/>
    </location>
</feature>
<evidence type="ECO:0000256" key="1">
    <source>
        <dbReference type="ARBA" id="ARBA00004475"/>
    </source>
</evidence>
<dbReference type="Pfam" id="PF05478">
    <property type="entry name" value="Prominin"/>
    <property type="match status" value="1"/>
</dbReference>
<keyword evidence="6" id="KW-0325">Glycoprotein</keyword>
<keyword evidence="3 7" id="KW-0812">Transmembrane</keyword>
<evidence type="ECO:0000256" key="7">
    <source>
        <dbReference type="SAM" id="Phobius"/>
    </source>
</evidence>
<feature type="chain" id="PRO_5046333092" evidence="8">
    <location>
        <begin position="18"/>
        <end position="914"/>
    </location>
</feature>
<keyword evidence="4 7" id="KW-1133">Transmembrane helix</keyword>
<proteinExistence type="inferred from homology"/>
<feature type="transmembrane region" description="Helical" evidence="7">
    <location>
        <begin position="138"/>
        <end position="171"/>
    </location>
</feature>
<evidence type="ECO:0000256" key="8">
    <source>
        <dbReference type="SAM" id="SignalP"/>
    </source>
</evidence>
<feature type="transmembrane region" description="Helical" evidence="7">
    <location>
        <begin position="479"/>
        <end position="508"/>
    </location>
</feature>
<keyword evidence="9" id="KW-1185">Reference proteome</keyword>
<comment type="subcellular location">
    <subcellularLocation>
        <location evidence="1">Cell projection</location>
        <location evidence="1">Microvillus membrane</location>
        <topology evidence="1">Multi-pass membrane protein</topology>
    </subcellularLocation>
</comment>
<organism evidence="9 10">
    <name type="scientific">Salmo salar</name>
    <name type="common">Atlantic salmon</name>
    <dbReference type="NCBI Taxonomy" id="8030"/>
    <lineage>
        <taxon>Eukaryota</taxon>
        <taxon>Metazoa</taxon>
        <taxon>Chordata</taxon>
        <taxon>Craniata</taxon>
        <taxon>Vertebrata</taxon>
        <taxon>Euteleostomi</taxon>
        <taxon>Actinopterygii</taxon>
        <taxon>Neopterygii</taxon>
        <taxon>Teleostei</taxon>
        <taxon>Protacanthopterygii</taxon>
        <taxon>Salmoniformes</taxon>
        <taxon>Salmonidae</taxon>
        <taxon>Salmoninae</taxon>
        <taxon>Salmo</taxon>
    </lineage>
</organism>